<feature type="coiled-coil region" evidence="1">
    <location>
        <begin position="103"/>
        <end position="130"/>
    </location>
</feature>
<dbReference type="Proteomes" id="UP000596742">
    <property type="component" value="Unassembled WGS sequence"/>
</dbReference>
<accession>A0A8B6F2S1</accession>
<dbReference type="AlphaFoldDB" id="A0A8B6F2S1"/>
<proteinExistence type="predicted"/>
<evidence type="ECO:0000313" key="3">
    <source>
        <dbReference type="Proteomes" id="UP000596742"/>
    </source>
</evidence>
<organism evidence="2 3">
    <name type="scientific">Mytilus galloprovincialis</name>
    <name type="common">Mediterranean mussel</name>
    <dbReference type="NCBI Taxonomy" id="29158"/>
    <lineage>
        <taxon>Eukaryota</taxon>
        <taxon>Metazoa</taxon>
        <taxon>Spiralia</taxon>
        <taxon>Lophotrochozoa</taxon>
        <taxon>Mollusca</taxon>
        <taxon>Bivalvia</taxon>
        <taxon>Autobranchia</taxon>
        <taxon>Pteriomorphia</taxon>
        <taxon>Mytilida</taxon>
        <taxon>Mytiloidea</taxon>
        <taxon>Mytilidae</taxon>
        <taxon>Mytilinae</taxon>
        <taxon>Mytilus</taxon>
    </lineage>
</organism>
<evidence type="ECO:0000256" key="1">
    <source>
        <dbReference type="SAM" id="Coils"/>
    </source>
</evidence>
<reference evidence="2" key="1">
    <citation type="submission" date="2018-11" db="EMBL/GenBank/DDBJ databases">
        <authorList>
            <person name="Alioto T."/>
            <person name="Alioto T."/>
        </authorList>
    </citation>
    <scope>NUCLEOTIDE SEQUENCE</scope>
</reference>
<dbReference type="EMBL" id="UYJE01005981">
    <property type="protein sequence ID" value="VDI42111.1"/>
    <property type="molecule type" value="Genomic_DNA"/>
</dbReference>
<keyword evidence="1" id="KW-0175">Coiled coil</keyword>
<protein>
    <submittedName>
        <fullName evidence="2">Uncharacterized protein</fullName>
    </submittedName>
</protein>
<sequence length="217" mass="25907">MEETNDIMTIFIPRMYGICYVFYGIIFEDEFFHQCERMVRKMEKKIKLHRQMYKQLQKQQKVCWLANSKVTTYQHCLDTSKKIYDHVAETLNKREMRSKQTAISKVQNHLQAKLKLAKRAEEKYQTILENESKTRLSIKEIEQDIFRVIELQTNDRKLTSASDNKKIHTTISVQTLVEKMSSRYLVTLPQVFNEKKGFHAKLPDVLLVKREFHSEKL</sequence>
<gene>
    <name evidence="2" type="ORF">MGAL_10B020907</name>
</gene>
<evidence type="ECO:0000313" key="2">
    <source>
        <dbReference type="EMBL" id="VDI42111.1"/>
    </source>
</evidence>
<comment type="caution">
    <text evidence="2">The sequence shown here is derived from an EMBL/GenBank/DDBJ whole genome shotgun (WGS) entry which is preliminary data.</text>
</comment>
<name>A0A8B6F2S1_MYTGA</name>
<keyword evidence="3" id="KW-1185">Reference proteome</keyword>
<dbReference type="OrthoDB" id="10311519at2759"/>